<dbReference type="EMBL" id="LFDV01000002">
    <property type="protein sequence ID" value="KTB48880.1"/>
    <property type="molecule type" value="Genomic_DNA"/>
</dbReference>
<dbReference type="Proteomes" id="UP000053947">
    <property type="component" value="Unassembled WGS sequence"/>
</dbReference>
<accession>A0A0W0GJY7</accession>
<keyword evidence="2" id="KW-0413">Isomerase</keyword>
<dbReference type="InterPro" id="IPR034660">
    <property type="entry name" value="DinB/YfiT-like"/>
</dbReference>
<keyword evidence="3" id="KW-1185">Reference proteome</keyword>
<evidence type="ECO:0000313" key="3">
    <source>
        <dbReference type="Proteomes" id="UP000053947"/>
    </source>
</evidence>
<dbReference type="InterPro" id="IPR024344">
    <property type="entry name" value="MDMPI_metal-binding"/>
</dbReference>
<feature type="domain" description="Mycothiol-dependent maleylpyruvate isomerase metal-binding" evidence="1">
    <location>
        <begin position="18"/>
        <end position="156"/>
    </location>
</feature>
<protein>
    <submittedName>
        <fullName evidence="2">Mycothiol maleylpyruvate isomerase N-terminal domain</fullName>
    </submittedName>
</protein>
<dbReference type="AlphaFoldDB" id="A0A0W0GJY7"/>
<dbReference type="STRING" id="1217799.DEALK_17270"/>
<dbReference type="GO" id="GO:0016853">
    <property type="term" value="F:isomerase activity"/>
    <property type="evidence" value="ECO:0007669"/>
    <property type="project" value="UniProtKB-KW"/>
</dbReference>
<name>A0A0W0GJY7_9CHLR</name>
<dbReference type="SUPFAM" id="SSF109854">
    <property type="entry name" value="DinB/YfiT-like putative metalloenzymes"/>
    <property type="match status" value="1"/>
</dbReference>
<comment type="caution">
    <text evidence="2">The sequence shown here is derived from an EMBL/GenBank/DDBJ whole genome shotgun (WGS) entry which is preliminary data.</text>
</comment>
<dbReference type="Gene3D" id="1.20.120.450">
    <property type="entry name" value="dinb family like domain"/>
    <property type="match status" value="1"/>
</dbReference>
<proteinExistence type="predicted"/>
<gene>
    <name evidence="2" type="ORF">DEALK_17270</name>
</gene>
<sequence>MLVKPIGPIYTTQLFLPLSKELLGVLKSLTPEDWVKPTVCLPWTVKEVAAHLLGGNFGRLWNRTESSPAPILLYDELLEQINEDNALWVKASRRISPHIIIELIELTDRLLARHFQSLDLHGSAEITVAWASDQIPPNWFDIAREYTEKWLHQQHIRQAVGRPLMMESVWLAPVLDTFIRGLLRTFGNTDAILGTSIGVQIVGEAGGEWALVRGESGWELFVGHPLHPVSQVKIDQSVAWRLFTRSLDPNTARHQVEILGNKTLGYKVLETVSIMA</sequence>
<organism evidence="2 3">
    <name type="scientific">Dehalogenimonas alkenigignens</name>
    <dbReference type="NCBI Taxonomy" id="1217799"/>
    <lineage>
        <taxon>Bacteria</taxon>
        <taxon>Bacillati</taxon>
        <taxon>Chloroflexota</taxon>
        <taxon>Dehalococcoidia</taxon>
        <taxon>Dehalococcoidales</taxon>
        <taxon>Dehalococcoidaceae</taxon>
        <taxon>Dehalogenimonas</taxon>
    </lineage>
</organism>
<evidence type="ECO:0000259" key="1">
    <source>
        <dbReference type="Pfam" id="PF11716"/>
    </source>
</evidence>
<reference evidence="2 3" key="1">
    <citation type="submission" date="2015-06" db="EMBL/GenBank/DDBJ databases">
        <title>Genome sequence of the organohalide-respiring Dehalogenimonas alkenigignens type strain (IP3-3T).</title>
        <authorList>
            <person name="Key T.A."/>
            <person name="Richmond D.P."/>
            <person name="Bowman K.S."/>
            <person name="Cho Y.-J."/>
            <person name="Chun J."/>
            <person name="da Costa M.S."/>
            <person name="Rainey F.A."/>
            <person name="Moe W.M."/>
        </authorList>
    </citation>
    <scope>NUCLEOTIDE SEQUENCE [LARGE SCALE GENOMIC DNA]</scope>
    <source>
        <strain evidence="2 3">IP3-3</strain>
    </source>
</reference>
<dbReference type="Pfam" id="PF11716">
    <property type="entry name" value="MDMPI_N"/>
    <property type="match status" value="1"/>
</dbReference>
<dbReference type="GO" id="GO:0046872">
    <property type="term" value="F:metal ion binding"/>
    <property type="evidence" value="ECO:0007669"/>
    <property type="project" value="InterPro"/>
</dbReference>
<evidence type="ECO:0000313" key="2">
    <source>
        <dbReference type="EMBL" id="KTB48880.1"/>
    </source>
</evidence>
<keyword evidence="2" id="KW-0670">Pyruvate</keyword>
<dbReference type="OrthoDB" id="154293at2"/>